<gene>
    <name evidence="2" type="ORF">D9Q98_005506</name>
</gene>
<evidence type="ECO:0000313" key="2">
    <source>
        <dbReference type="EMBL" id="KAI3429411.1"/>
    </source>
</evidence>
<dbReference type="Proteomes" id="UP001055712">
    <property type="component" value="Unassembled WGS sequence"/>
</dbReference>
<dbReference type="EMBL" id="SIDB01000008">
    <property type="protein sequence ID" value="KAI3429411.1"/>
    <property type="molecule type" value="Genomic_DNA"/>
</dbReference>
<comment type="caution">
    <text evidence="2">The sequence shown here is derived from an EMBL/GenBank/DDBJ whole genome shotgun (WGS) entry which is preliminary data.</text>
</comment>
<dbReference type="AlphaFoldDB" id="A0A9D4YW01"/>
<feature type="compositionally biased region" description="Pro residues" evidence="1">
    <location>
        <begin position="69"/>
        <end position="79"/>
    </location>
</feature>
<name>A0A9D4YW01_CHLVU</name>
<proteinExistence type="predicted"/>
<reference evidence="2" key="2">
    <citation type="submission" date="2020-11" db="EMBL/GenBank/DDBJ databases">
        <authorList>
            <person name="Cecchin M."/>
            <person name="Marcolungo L."/>
            <person name="Rossato M."/>
            <person name="Girolomoni L."/>
            <person name="Cosentino E."/>
            <person name="Cuine S."/>
            <person name="Li-Beisson Y."/>
            <person name="Delledonne M."/>
            <person name="Ballottari M."/>
        </authorList>
    </citation>
    <scope>NUCLEOTIDE SEQUENCE</scope>
    <source>
        <strain evidence="2">211/11P</strain>
        <tissue evidence="2">Whole cell</tissue>
    </source>
</reference>
<evidence type="ECO:0000256" key="1">
    <source>
        <dbReference type="SAM" id="MobiDB-lite"/>
    </source>
</evidence>
<evidence type="ECO:0000313" key="3">
    <source>
        <dbReference type="Proteomes" id="UP001055712"/>
    </source>
</evidence>
<accession>A0A9D4YW01</accession>
<organism evidence="2 3">
    <name type="scientific">Chlorella vulgaris</name>
    <name type="common">Green alga</name>
    <dbReference type="NCBI Taxonomy" id="3077"/>
    <lineage>
        <taxon>Eukaryota</taxon>
        <taxon>Viridiplantae</taxon>
        <taxon>Chlorophyta</taxon>
        <taxon>core chlorophytes</taxon>
        <taxon>Trebouxiophyceae</taxon>
        <taxon>Chlorellales</taxon>
        <taxon>Chlorellaceae</taxon>
        <taxon>Chlorella clade</taxon>
        <taxon>Chlorella</taxon>
    </lineage>
</organism>
<protein>
    <submittedName>
        <fullName evidence="2">Uncharacterized protein</fullName>
    </submittedName>
</protein>
<feature type="region of interest" description="Disordered" evidence="1">
    <location>
        <begin position="216"/>
        <end position="243"/>
    </location>
</feature>
<keyword evidence="3" id="KW-1185">Reference proteome</keyword>
<feature type="region of interest" description="Disordered" evidence="1">
    <location>
        <begin position="66"/>
        <end position="95"/>
    </location>
</feature>
<sequence length="293" mass="30694">MGPGNANTMVNYSRNEADELSTVANAAFQWKRVDRPPAPLAKSAAADRSCRLVAAAQLAHRCAEFGVQPPLPPAPPQPQLPAHAGDSAHQQEQDRLDGLSQQLHEQRLVLAEAVQGQKQQLASQQQLLQDVMQGLLFVSAKTARPQAPAALPWPQPPRQGSIAGTFPGPSALGAVARLPAAAAHEHAYSGSPELHSPLHHRAVPAQNLANRLRAAAGNRQKGPTTAPLGQGGSVSSPSGVLQVPVMPLPDNSTGFAAYEASSSDAVLLAAHSSAVTAESKQQMQMLALAAYRR</sequence>
<reference evidence="2" key="1">
    <citation type="journal article" date="2019" name="Plant J.">
        <title>Chlorella vulgaris genome assembly and annotation reveals the molecular basis for metabolic acclimation to high light conditions.</title>
        <authorList>
            <person name="Cecchin M."/>
            <person name="Marcolungo L."/>
            <person name="Rossato M."/>
            <person name="Girolomoni L."/>
            <person name="Cosentino E."/>
            <person name="Cuine S."/>
            <person name="Li-Beisson Y."/>
            <person name="Delledonne M."/>
            <person name="Ballottari M."/>
        </authorList>
    </citation>
    <scope>NUCLEOTIDE SEQUENCE</scope>
    <source>
        <strain evidence="2">211/11P</strain>
    </source>
</reference>
<feature type="compositionally biased region" description="Low complexity" evidence="1">
    <location>
        <begin position="233"/>
        <end position="243"/>
    </location>
</feature>